<comment type="caution">
    <text evidence="2">The sequence shown here is derived from an EMBL/GenBank/DDBJ whole genome shotgun (WGS) entry which is preliminary data.</text>
</comment>
<feature type="chain" id="PRO_5045529212" evidence="1">
    <location>
        <begin position="23"/>
        <end position="171"/>
    </location>
</feature>
<evidence type="ECO:0000313" key="3">
    <source>
        <dbReference type="Proteomes" id="UP001273531"/>
    </source>
</evidence>
<keyword evidence="3" id="KW-1185">Reference proteome</keyword>
<dbReference type="EMBL" id="JAWJEJ010000001">
    <property type="protein sequence ID" value="MDV3456280.1"/>
    <property type="molecule type" value="Genomic_DNA"/>
</dbReference>
<protein>
    <submittedName>
        <fullName evidence="2">YbjN domain-containing protein</fullName>
    </submittedName>
</protein>
<feature type="signal peptide" evidence="1">
    <location>
        <begin position="1"/>
        <end position="22"/>
    </location>
</feature>
<dbReference type="RefSeq" id="WP_317225469.1">
    <property type="nucleotide sequence ID" value="NZ_JAWJEJ010000001.1"/>
</dbReference>
<gene>
    <name evidence="2" type="ORF">RZN05_04735</name>
</gene>
<dbReference type="InterPro" id="IPR019660">
    <property type="entry name" value="Put_sensory_transdc_reg_YbjN"/>
</dbReference>
<dbReference type="Proteomes" id="UP001273531">
    <property type="component" value="Unassembled WGS sequence"/>
</dbReference>
<keyword evidence="1" id="KW-0732">Signal</keyword>
<sequence>MRSYLLAAAALSAFCLAAPAAAEDKTPCGAGLVCASNPQTVMAAMEKAKLAPKLDKDTDGDPMISSEESTYNFDVFFYGCKEHKNCDSLRLQSDFEKAPENTAEFANKWNKKKRFLQAFVRDNGEFGVAYDVATIGGLTPANFADILDWWNSQLDELGTFFQEEIPSMKAK</sequence>
<reference evidence="2 3" key="1">
    <citation type="submission" date="2023-10" db="EMBL/GenBank/DDBJ databases">
        <title>Sphingomonas sp. HF-S4 16S ribosomal RNA gene Genome sequencing and assembly.</title>
        <authorList>
            <person name="Lee H."/>
        </authorList>
    </citation>
    <scope>NUCLEOTIDE SEQUENCE [LARGE SCALE GENOMIC DNA]</scope>
    <source>
        <strain evidence="2 3">HF-S4</strain>
    </source>
</reference>
<dbReference type="Pfam" id="PF10722">
    <property type="entry name" value="YbjN"/>
    <property type="match status" value="1"/>
</dbReference>
<evidence type="ECO:0000256" key="1">
    <source>
        <dbReference type="SAM" id="SignalP"/>
    </source>
</evidence>
<dbReference type="CDD" id="cd17511">
    <property type="entry name" value="YbjN_AmyR-like"/>
    <property type="match status" value="1"/>
</dbReference>
<proteinExistence type="predicted"/>
<accession>A0ABU3Y4E8</accession>
<organism evidence="2 3">
    <name type="scientific">Sphingomonas agrestis</name>
    <dbReference type="NCBI Taxonomy" id="3080540"/>
    <lineage>
        <taxon>Bacteria</taxon>
        <taxon>Pseudomonadati</taxon>
        <taxon>Pseudomonadota</taxon>
        <taxon>Alphaproteobacteria</taxon>
        <taxon>Sphingomonadales</taxon>
        <taxon>Sphingomonadaceae</taxon>
        <taxon>Sphingomonas</taxon>
    </lineage>
</organism>
<name>A0ABU3Y4E8_9SPHN</name>
<evidence type="ECO:0000313" key="2">
    <source>
        <dbReference type="EMBL" id="MDV3456280.1"/>
    </source>
</evidence>